<organism evidence="2 3">
    <name type="scientific">Digitaria exilis</name>
    <dbReference type="NCBI Taxonomy" id="1010633"/>
    <lineage>
        <taxon>Eukaryota</taxon>
        <taxon>Viridiplantae</taxon>
        <taxon>Streptophyta</taxon>
        <taxon>Embryophyta</taxon>
        <taxon>Tracheophyta</taxon>
        <taxon>Spermatophyta</taxon>
        <taxon>Magnoliopsida</taxon>
        <taxon>Liliopsida</taxon>
        <taxon>Poales</taxon>
        <taxon>Poaceae</taxon>
        <taxon>PACMAD clade</taxon>
        <taxon>Panicoideae</taxon>
        <taxon>Panicodae</taxon>
        <taxon>Paniceae</taxon>
        <taxon>Anthephorinae</taxon>
        <taxon>Digitaria</taxon>
    </lineage>
</organism>
<sequence length="234" mass="25466">MAKVGGADGGGGEELNGLMKGLKLSEEERCGVKGKWSMSGNDQQAPQAMGKLFSGRPGCALLGHVEKECDATDREGAKQFGDWLRASPARRRGSGDKQAEGGKSLNLADQPGDVGEGMDMDMDKTMIEISAQGSDNQQSFNSSERSRSGIFAEGKSQDNKLKDRTNYGKKCVRTFKRIPRSQEVYGLTSAKQNIKMRPIEEDGDDSIDDYKKRRMKGVTLEVEDLDDLMSTAGL</sequence>
<name>A0A835KG45_9POAL</name>
<feature type="compositionally biased region" description="Polar residues" evidence="1">
    <location>
        <begin position="132"/>
        <end position="143"/>
    </location>
</feature>
<comment type="caution">
    <text evidence="2">The sequence shown here is derived from an EMBL/GenBank/DDBJ whole genome shotgun (WGS) entry which is preliminary data.</text>
</comment>
<feature type="region of interest" description="Disordered" evidence="1">
    <location>
        <begin position="80"/>
        <end position="118"/>
    </location>
</feature>
<gene>
    <name evidence="2" type="ORF">HU200_018806</name>
</gene>
<feature type="region of interest" description="Disordered" evidence="1">
    <location>
        <begin position="132"/>
        <end position="165"/>
    </location>
</feature>
<evidence type="ECO:0000256" key="1">
    <source>
        <dbReference type="SAM" id="MobiDB-lite"/>
    </source>
</evidence>
<dbReference type="EMBL" id="JACEFO010001629">
    <property type="protein sequence ID" value="KAF8728216.1"/>
    <property type="molecule type" value="Genomic_DNA"/>
</dbReference>
<accession>A0A835KG45</accession>
<dbReference type="AlphaFoldDB" id="A0A835KG45"/>
<evidence type="ECO:0000313" key="3">
    <source>
        <dbReference type="Proteomes" id="UP000636709"/>
    </source>
</evidence>
<reference evidence="2" key="1">
    <citation type="submission" date="2020-07" db="EMBL/GenBank/DDBJ databases">
        <title>Genome sequence and genetic diversity analysis of an under-domesticated orphan crop, white fonio (Digitaria exilis).</title>
        <authorList>
            <person name="Bennetzen J.L."/>
            <person name="Chen S."/>
            <person name="Ma X."/>
            <person name="Wang X."/>
            <person name="Yssel A.E.J."/>
            <person name="Chaluvadi S.R."/>
            <person name="Johnson M."/>
            <person name="Gangashetty P."/>
            <person name="Hamidou F."/>
            <person name="Sanogo M.D."/>
            <person name="Zwaenepoel A."/>
            <person name="Wallace J."/>
            <person name="Van De Peer Y."/>
            <person name="Van Deynze A."/>
        </authorList>
    </citation>
    <scope>NUCLEOTIDE SEQUENCE</scope>
    <source>
        <tissue evidence="2">Leaves</tissue>
    </source>
</reference>
<keyword evidence="3" id="KW-1185">Reference proteome</keyword>
<feature type="compositionally biased region" description="Basic and acidic residues" evidence="1">
    <location>
        <begin position="155"/>
        <end position="165"/>
    </location>
</feature>
<evidence type="ECO:0000313" key="2">
    <source>
        <dbReference type="EMBL" id="KAF8728216.1"/>
    </source>
</evidence>
<dbReference type="Proteomes" id="UP000636709">
    <property type="component" value="Unassembled WGS sequence"/>
</dbReference>
<protein>
    <submittedName>
        <fullName evidence="2">Uncharacterized protein</fullName>
    </submittedName>
</protein>
<proteinExistence type="predicted"/>